<evidence type="ECO:0000313" key="4">
    <source>
        <dbReference type="Proteomes" id="UP000612362"/>
    </source>
</evidence>
<keyword evidence="2" id="KW-0472">Membrane</keyword>
<dbReference type="RefSeq" id="WP_220193531.1">
    <property type="nucleotide sequence ID" value="NZ_BNJF01000001.1"/>
</dbReference>
<dbReference type="InterPro" id="IPR011659">
    <property type="entry name" value="WD40"/>
</dbReference>
<dbReference type="Gene3D" id="2.130.10.10">
    <property type="entry name" value="YVTN repeat-like/Quinoprotein amine dehydrogenase"/>
    <property type="match status" value="1"/>
</dbReference>
<name>A0A8J3I0R2_9CHLR</name>
<comment type="caution">
    <text evidence="3">The sequence shown here is derived from an EMBL/GenBank/DDBJ whole genome shotgun (WGS) entry which is preliminary data.</text>
</comment>
<dbReference type="InterPro" id="IPR015943">
    <property type="entry name" value="WD40/YVTN_repeat-like_dom_sf"/>
</dbReference>
<feature type="transmembrane region" description="Helical" evidence="2">
    <location>
        <begin position="72"/>
        <end position="98"/>
    </location>
</feature>
<keyword evidence="4" id="KW-1185">Reference proteome</keyword>
<sequence>MTPLNNHSDPPDNEELELEIVDLDDVEHEVEKPSRTPSRSYKMRNKPSKKLDDATLLEWASFWPKQKVRMPIVVMIFLLGLLTLTLMSGGWAGLVGLLSLPSSPSSVSAITTSSCIGAAELSPNQKIIAVMEREYCNFAVFSRANNKIEGANIRLFDAHSQKPLAQISLAQAILEKASKLSLTAQEVRDGISYLGLSWSPDGKKLICAFYIMRSSSSPTAQRGAIASQMLAGLVEVSFPLHLTVSLVPGNNVQSTRFFYLSQVWDEPQGKLVPQDARMWDASAKAGLQWDSNGHLVTRISQSTQDLTVGSPHNGEGFTFWQPGSMHVVSSGTVKARREYIWSAACISWSPDGRYLAVLYWNVRITMPGNTGLNKDEIKRYSLEGVPAIDVHDKALATLAKEEVTAPGLRTFALRPDGRVLAAFNRQNNHIEWYDCVTGRMLKSDAVSVSSDGGSIASNMLAYSILQWSPDGKTLFLALRSGALQLWQGNALPVPPTSH</sequence>
<keyword evidence="2" id="KW-0812">Transmembrane</keyword>
<dbReference type="Proteomes" id="UP000612362">
    <property type="component" value="Unassembled WGS sequence"/>
</dbReference>
<reference evidence="3" key="1">
    <citation type="submission" date="2020-10" db="EMBL/GenBank/DDBJ databases">
        <title>Taxonomic study of unclassified bacteria belonging to the class Ktedonobacteria.</title>
        <authorList>
            <person name="Yabe S."/>
            <person name="Wang C.M."/>
            <person name="Zheng Y."/>
            <person name="Sakai Y."/>
            <person name="Cavaletti L."/>
            <person name="Monciardini P."/>
            <person name="Donadio S."/>
        </authorList>
    </citation>
    <scope>NUCLEOTIDE SEQUENCE</scope>
    <source>
        <strain evidence="3">SOSP1-1</strain>
    </source>
</reference>
<gene>
    <name evidence="3" type="ORF">KSX_22700</name>
</gene>
<protein>
    <submittedName>
        <fullName evidence="3">Uncharacterized protein</fullName>
    </submittedName>
</protein>
<accession>A0A8J3I0R2</accession>
<evidence type="ECO:0000313" key="3">
    <source>
        <dbReference type="EMBL" id="GHO44107.1"/>
    </source>
</evidence>
<dbReference type="AlphaFoldDB" id="A0A8J3I0R2"/>
<evidence type="ECO:0000256" key="1">
    <source>
        <dbReference type="SAM" id="MobiDB-lite"/>
    </source>
</evidence>
<dbReference type="Pfam" id="PF07676">
    <property type="entry name" value="PD40"/>
    <property type="match status" value="1"/>
</dbReference>
<dbReference type="SUPFAM" id="SSF82171">
    <property type="entry name" value="DPP6 N-terminal domain-like"/>
    <property type="match status" value="1"/>
</dbReference>
<organism evidence="3 4">
    <name type="scientific">Ktedonospora formicarum</name>
    <dbReference type="NCBI Taxonomy" id="2778364"/>
    <lineage>
        <taxon>Bacteria</taxon>
        <taxon>Bacillati</taxon>
        <taxon>Chloroflexota</taxon>
        <taxon>Ktedonobacteria</taxon>
        <taxon>Ktedonobacterales</taxon>
        <taxon>Ktedonobacteraceae</taxon>
        <taxon>Ktedonospora</taxon>
    </lineage>
</organism>
<keyword evidence="2" id="KW-1133">Transmembrane helix</keyword>
<feature type="region of interest" description="Disordered" evidence="1">
    <location>
        <begin position="27"/>
        <end position="46"/>
    </location>
</feature>
<proteinExistence type="predicted"/>
<dbReference type="EMBL" id="BNJF01000001">
    <property type="protein sequence ID" value="GHO44107.1"/>
    <property type="molecule type" value="Genomic_DNA"/>
</dbReference>
<evidence type="ECO:0000256" key="2">
    <source>
        <dbReference type="SAM" id="Phobius"/>
    </source>
</evidence>